<keyword evidence="2" id="KW-0813">Transport</keyword>
<feature type="transmembrane region" description="Helical" evidence="8">
    <location>
        <begin position="360"/>
        <end position="381"/>
    </location>
</feature>
<dbReference type="RefSeq" id="WP_042740482.1">
    <property type="nucleotide sequence ID" value="NZ_BKAX01000004.1"/>
</dbReference>
<evidence type="ECO:0000313" key="11">
    <source>
        <dbReference type="EMBL" id="SUM35240.1"/>
    </source>
</evidence>
<dbReference type="PIRSF" id="PIRSF006060">
    <property type="entry name" value="AA_transporter"/>
    <property type="match status" value="1"/>
</dbReference>
<dbReference type="Gene3D" id="1.20.1740.10">
    <property type="entry name" value="Amino acid/polyamine transporter I"/>
    <property type="match status" value="1"/>
</dbReference>
<dbReference type="InterPro" id="IPR004841">
    <property type="entry name" value="AA-permease/SLC12A_dom"/>
</dbReference>
<evidence type="ECO:0000256" key="1">
    <source>
        <dbReference type="ARBA" id="ARBA00004651"/>
    </source>
</evidence>
<protein>
    <submittedName>
        <fullName evidence="10">Alanine glycine permease</fullName>
    </submittedName>
    <submittedName>
        <fullName evidence="11">Putative amino acid permease</fullName>
    </submittedName>
</protein>
<keyword evidence="7 8" id="KW-0472">Membrane</keyword>
<evidence type="ECO:0000256" key="8">
    <source>
        <dbReference type="SAM" id="Phobius"/>
    </source>
</evidence>
<dbReference type="InterPro" id="IPR004840">
    <property type="entry name" value="Amino_acid_permease_CS"/>
</dbReference>
<comment type="subcellular location">
    <subcellularLocation>
        <location evidence="1">Cell membrane</location>
        <topology evidence="1">Multi-pass membrane protein</topology>
    </subcellularLocation>
</comment>
<dbReference type="Proteomes" id="UP000255277">
    <property type="component" value="Unassembled WGS sequence"/>
</dbReference>
<proteinExistence type="predicted"/>
<keyword evidence="6 8" id="KW-1133">Transmembrane helix</keyword>
<feature type="domain" description="Amino acid permease/ SLC12A" evidence="9">
    <location>
        <begin position="14"/>
        <end position="427"/>
    </location>
</feature>
<reference evidence="11 12" key="1">
    <citation type="submission" date="2018-06" db="EMBL/GenBank/DDBJ databases">
        <authorList>
            <consortium name="Pathogen Informatics"/>
            <person name="Doyle S."/>
        </authorList>
    </citation>
    <scope>NUCLEOTIDE SEQUENCE [LARGE SCALE GENOMIC DNA]</scope>
    <source>
        <strain evidence="11 12">NCTC12195</strain>
    </source>
</reference>
<feature type="transmembrane region" description="Helical" evidence="8">
    <location>
        <begin position="237"/>
        <end position="256"/>
    </location>
</feature>
<dbReference type="EMBL" id="UHDK01000001">
    <property type="protein sequence ID" value="SUM35240.1"/>
    <property type="molecule type" value="Genomic_DNA"/>
</dbReference>
<evidence type="ECO:0000256" key="6">
    <source>
        <dbReference type="ARBA" id="ARBA00022989"/>
    </source>
</evidence>
<dbReference type="EMBL" id="BKAX01000004">
    <property type="protein sequence ID" value="GEQ06124.1"/>
    <property type="molecule type" value="Genomic_DNA"/>
</dbReference>
<dbReference type="FunFam" id="1.20.1740.10:FF:000001">
    <property type="entry name" value="Amino acid permease"/>
    <property type="match status" value="1"/>
</dbReference>
<feature type="transmembrane region" description="Helical" evidence="8">
    <location>
        <begin position="80"/>
        <end position="99"/>
    </location>
</feature>
<feature type="transmembrane region" description="Helical" evidence="8">
    <location>
        <begin position="41"/>
        <end position="60"/>
    </location>
</feature>
<feature type="transmembrane region" description="Helical" evidence="8">
    <location>
        <begin position="401"/>
        <end position="422"/>
    </location>
</feature>
<evidence type="ECO:0000313" key="13">
    <source>
        <dbReference type="Proteomes" id="UP000321057"/>
    </source>
</evidence>
<keyword evidence="13" id="KW-1185">Reference proteome</keyword>
<gene>
    <name evidence="11" type="primary">yifK_3</name>
    <name evidence="11" type="ORF">NCTC12195_04770</name>
    <name evidence="10" type="ORF">SGA02_19520</name>
</gene>
<feature type="transmembrane region" description="Helical" evidence="8">
    <location>
        <begin position="194"/>
        <end position="216"/>
    </location>
</feature>
<dbReference type="GO" id="GO:0005886">
    <property type="term" value="C:plasma membrane"/>
    <property type="evidence" value="ECO:0007669"/>
    <property type="project" value="UniProtKB-SubCell"/>
</dbReference>
<feature type="transmembrane region" description="Helical" evidence="8">
    <location>
        <begin position="428"/>
        <end position="446"/>
    </location>
</feature>
<evidence type="ECO:0000259" key="9">
    <source>
        <dbReference type="Pfam" id="PF00324"/>
    </source>
</evidence>
<dbReference type="OrthoDB" id="9780162at2"/>
<feature type="transmembrane region" description="Helical" evidence="8">
    <location>
        <begin position="268"/>
        <end position="292"/>
    </location>
</feature>
<feature type="transmembrane region" description="Helical" evidence="8">
    <location>
        <begin position="151"/>
        <end position="174"/>
    </location>
</feature>
<accession>A0A0D0SDI3</accession>
<evidence type="ECO:0000256" key="5">
    <source>
        <dbReference type="ARBA" id="ARBA00022970"/>
    </source>
</evidence>
<dbReference type="PANTHER" id="PTHR43495:SF6">
    <property type="entry name" value="THREONINE_SERINE TRANSPORTER YBXG-RELATED"/>
    <property type="match status" value="1"/>
</dbReference>
<evidence type="ECO:0000313" key="10">
    <source>
        <dbReference type="EMBL" id="GEQ06124.1"/>
    </source>
</evidence>
<dbReference type="GeneID" id="93844035"/>
<keyword evidence="4 8" id="KW-0812">Transmembrane</keyword>
<dbReference type="AlphaFoldDB" id="A0A0D0SDI3"/>
<dbReference type="Pfam" id="PF00324">
    <property type="entry name" value="AA_permease"/>
    <property type="match status" value="1"/>
</dbReference>
<evidence type="ECO:0000313" key="12">
    <source>
        <dbReference type="Proteomes" id="UP000255277"/>
    </source>
</evidence>
<feature type="transmembrane region" description="Helical" evidence="8">
    <location>
        <begin position="119"/>
        <end position="139"/>
    </location>
</feature>
<keyword evidence="5" id="KW-0029">Amino-acid transport</keyword>
<feature type="transmembrane region" description="Helical" evidence="8">
    <location>
        <begin position="331"/>
        <end position="354"/>
    </location>
</feature>
<evidence type="ECO:0000256" key="7">
    <source>
        <dbReference type="ARBA" id="ARBA00023136"/>
    </source>
</evidence>
<dbReference type="GO" id="GO:0055085">
    <property type="term" value="P:transmembrane transport"/>
    <property type="evidence" value="ECO:0007669"/>
    <property type="project" value="InterPro"/>
</dbReference>
<organism evidence="11 12">
    <name type="scientific">Staphylococcus gallinarum</name>
    <dbReference type="NCBI Taxonomy" id="1293"/>
    <lineage>
        <taxon>Bacteria</taxon>
        <taxon>Bacillati</taxon>
        <taxon>Bacillota</taxon>
        <taxon>Bacilli</taxon>
        <taxon>Bacillales</taxon>
        <taxon>Staphylococcaceae</taxon>
        <taxon>Staphylococcus</taxon>
    </lineage>
</organism>
<dbReference type="GO" id="GO:0006865">
    <property type="term" value="P:amino acid transport"/>
    <property type="evidence" value="ECO:0007669"/>
    <property type="project" value="UniProtKB-KW"/>
</dbReference>
<evidence type="ECO:0000256" key="3">
    <source>
        <dbReference type="ARBA" id="ARBA00022475"/>
    </source>
</evidence>
<reference evidence="10 13" key="2">
    <citation type="submission" date="2019-07" db="EMBL/GenBank/DDBJ databases">
        <title>Whole genome shotgun sequence of Staphylococcus gallinarum NBRC 109767.</title>
        <authorList>
            <person name="Hosoyama A."/>
            <person name="Uohara A."/>
            <person name="Ohji S."/>
            <person name="Ichikawa N."/>
        </authorList>
    </citation>
    <scope>NUCLEOTIDE SEQUENCE [LARGE SCALE GENOMIC DNA]</scope>
    <source>
        <strain evidence="10 13">NBRC 109767</strain>
    </source>
</reference>
<dbReference type="PANTHER" id="PTHR43495">
    <property type="entry name" value="GABA PERMEASE"/>
    <property type="match status" value="1"/>
</dbReference>
<sequence length="465" mass="50870">MKTELKRDLSSRQIQMIALGGTIGVALFMGASSTIKWTGPSVLISYMIAGIFVFLIMRALGEMVYTYPETGSFAKFATEYIHPSFGYITASSSIFNWIVVGMSEVIAVGTYMKFWWPDLPIWIPGLIAVIILLSANLISVKWFGEFEFWFALIKVITIILMIVAGLGIIIFGFGNGFNPVGITNLWSNGGFFTNGFSGFFFSLSIVFGSYVGIELIGTTAGEAKDPQTTIKKSVNSVVYRILIFYIGSIFIIVSVYPWDEISSLGSPFVLTFAKVGITAAAAIINFVVITAAMSGCNSGIFSTSRLLYTLAEQDQAPRIFKKVNKNGVPHYAVIAVCSGIVGGVVLSIVLPLILGKDTNLFVYVYSAGVIPGFVPWFAILLSHIGFRKKEQIKDHPFKMPFAPYSNIITVIMLLAVVIGMLFNPDTRISAFIGLGFVILNTSYILIKTKRAPAKQPEIETTSQDF</sequence>
<feature type="transmembrane region" description="Helical" evidence="8">
    <location>
        <begin position="16"/>
        <end position="35"/>
    </location>
</feature>
<dbReference type="Proteomes" id="UP000321057">
    <property type="component" value="Unassembled WGS sequence"/>
</dbReference>
<dbReference type="PROSITE" id="PS00218">
    <property type="entry name" value="AMINO_ACID_PERMEASE_1"/>
    <property type="match status" value="1"/>
</dbReference>
<evidence type="ECO:0000256" key="4">
    <source>
        <dbReference type="ARBA" id="ARBA00022692"/>
    </source>
</evidence>
<name>A0A0D0SDI3_STAGA</name>
<evidence type="ECO:0000256" key="2">
    <source>
        <dbReference type="ARBA" id="ARBA00022448"/>
    </source>
</evidence>
<keyword evidence="3" id="KW-1003">Cell membrane</keyword>